<dbReference type="EMBL" id="JABBGK010000001">
    <property type="protein sequence ID" value="NML72839.1"/>
    <property type="molecule type" value="Genomic_DNA"/>
</dbReference>
<protein>
    <submittedName>
        <fullName evidence="1">Uncharacterized protein</fullName>
    </submittedName>
</protein>
<evidence type="ECO:0000313" key="1">
    <source>
        <dbReference type="EMBL" id="NML72839.1"/>
    </source>
</evidence>
<dbReference type="AlphaFoldDB" id="A0A7Y0FUS1"/>
<reference evidence="1 2" key="1">
    <citation type="submission" date="2020-04" db="EMBL/GenBank/DDBJ databases">
        <title>Rhizobium sp. S-51 isolated from soil.</title>
        <authorList>
            <person name="Dahal R.H."/>
        </authorList>
    </citation>
    <scope>NUCLEOTIDE SEQUENCE [LARGE SCALE GENOMIC DNA]</scope>
    <source>
        <strain evidence="1 2">S-51</strain>
    </source>
</reference>
<proteinExistence type="predicted"/>
<dbReference type="Proteomes" id="UP000541470">
    <property type="component" value="Unassembled WGS sequence"/>
</dbReference>
<keyword evidence="2" id="KW-1185">Reference proteome</keyword>
<gene>
    <name evidence="1" type="ORF">HHL25_01745</name>
</gene>
<name>A0A7Y0FUS1_9HYPH</name>
<accession>A0A7Y0FUS1</accession>
<comment type="caution">
    <text evidence="1">The sequence shown here is derived from an EMBL/GenBank/DDBJ whole genome shotgun (WGS) entry which is preliminary data.</text>
</comment>
<sequence length="134" mass="14946">MRSLPLPVVVLVVLGLISPAAAESKIDILEIFDQFMISNAVASRCEKPDEQKAAKFLANMNTVRIFATKKLMQMSKDATEKTIDKAAVERYRRIDKAISDVIAKEGCDAPQIKEARKRFDVQAEMNLFANSKSN</sequence>
<evidence type="ECO:0000313" key="2">
    <source>
        <dbReference type="Proteomes" id="UP000541470"/>
    </source>
</evidence>
<organism evidence="1 2">
    <name type="scientific">Rhizobium terricola</name>
    <dbReference type="NCBI Taxonomy" id="2728849"/>
    <lineage>
        <taxon>Bacteria</taxon>
        <taxon>Pseudomonadati</taxon>
        <taxon>Pseudomonadota</taxon>
        <taxon>Alphaproteobacteria</taxon>
        <taxon>Hyphomicrobiales</taxon>
        <taxon>Rhizobiaceae</taxon>
        <taxon>Rhizobium/Agrobacterium group</taxon>
        <taxon>Rhizobium</taxon>
    </lineage>
</organism>